<dbReference type="GO" id="GO:0019888">
    <property type="term" value="F:protein phosphatase regulator activity"/>
    <property type="evidence" value="ECO:0007669"/>
    <property type="project" value="InterPro"/>
</dbReference>
<sequence>RDIFSVTHSHHINMLSCVSEYRSFVSLDELRIWFWNLGITKVSDNISDVKPKNMDEIAGFIGSAELHPHHCRTFSYSSKVGTHALCIWKASACVSGTSDFLKIPTQPVSRSFTAKVSSSIFSVKLSQQWEFLFSSEYHTKAQWDCDSEERVIQFYQVHNYLISKLINLVEKNCIFMKYKCDWNARDSHVLTANSNNFRRMIDRQVSYDITSERSEEAARPQRIKKPLEGCVGRKRKKKKLNVDPLTFVKHVLHTAWKHSWKLIAVAVTNNKYLFQDKVQ</sequence>
<reference evidence="3" key="1">
    <citation type="submission" date="2025-08" db="UniProtKB">
        <authorList>
            <consortium name="Ensembl"/>
        </authorList>
    </citation>
    <scope>IDENTIFICATION</scope>
</reference>
<dbReference type="PANTHER" id="PTHR11871">
    <property type="entry name" value="PROTEIN PHOSPHATASE PP2A REGULATORY SUBUNIT B"/>
    <property type="match status" value="1"/>
</dbReference>
<evidence type="ECO:0000313" key="3">
    <source>
        <dbReference type="Ensembl" id="ENSSSCP00015013277.1"/>
    </source>
</evidence>
<evidence type="ECO:0000313" key="4">
    <source>
        <dbReference type="Proteomes" id="UP000694726"/>
    </source>
</evidence>
<keyword evidence="2" id="KW-0677">Repeat</keyword>
<dbReference type="Ensembl" id="ENSSSCT00015033374.1">
    <property type="protein sequence ID" value="ENSSSCP00015013277.1"/>
    <property type="gene ID" value="ENSSSCG00015024248.1"/>
</dbReference>
<name>A0A8D0TZF3_PIG</name>
<evidence type="ECO:0000256" key="1">
    <source>
        <dbReference type="ARBA" id="ARBA00022574"/>
    </source>
</evidence>
<dbReference type="PRINTS" id="PR00600">
    <property type="entry name" value="PP2APR55"/>
</dbReference>
<evidence type="ECO:0000256" key="2">
    <source>
        <dbReference type="ARBA" id="ARBA00022737"/>
    </source>
</evidence>
<organism evidence="3 4">
    <name type="scientific">Sus scrofa</name>
    <name type="common">Pig</name>
    <dbReference type="NCBI Taxonomy" id="9823"/>
    <lineage>
        <taxon>Eukaryota</taxon>
        <taxon>Metazoa</taxon>
        <taxon>Chordata</taxon>
        <taxon>Craniata</taxon>
        <taxon>Vertebrata</taxon>
        <taxon>Euteleostomi</taxon>
        <taxon>Mammalia</taxon>
        <taxon>Eutheria</taxon>
        <taxon>Laurasiatheria</taxon>
        <taxon>Artiodactyla</taxon>
        <taxon>Suina</taxon>
        <taxon>Suidae</taxon>
        <taxon>Sus</taxon>
    </lineage>
</organism>
<dbReference type="InterPro" id="IPR000009">
    <property type="entry name" value="PP2A_PR55"/>
</dbReference>
<dbReference type="AlphaFoldDB" id="A0A8D0TZF3"/>
<dbReference type="GO" id="GO:0000159">
    <property type="term" value="C:protein phosphatase type 2A complex"/>
    <property type="evidence" value="ECO:0007669"/>
    <property type="project" value="InterPro"/>
</dbReference>
<accession>A0A8D0TZF3</accession>
<keyword evidence="1" id="KW-0853">WD repeat</keyword>
<protein>
    <submittedName>
        <fullName evidence="3">Uncharacterized protein</fullName>
    </submittedName>
</protein>
<dbReference type="Proteomes" id="UP000694726">
    <property type="component" value="Unplaced"/>
</dbReference>
<proteinExistence type="predicted"/>